<name>A0A385YSU6_9BACL</name>
<gene>
    <name evidence="1" type="ORF">D3873_08215</name>
</gene>
<dbReference type="Pfam" id="PF07285">
    <property type="entry name" value="DUF1444"/>
    <property type="match status" value="1"/>
</dbReference>
<keyword evidence="2" id="KW-1185">Reference proteome</keyword>
<dbReference type="AlphaFoldDB" id="A0A385YSU6"/>
<proteinExistence type="predicted"/>
<dbReference type="InterPro" id="IPR010838">
    <property type="entry name" value="DUF1444"/>
</dbReference>
<dbReference type="RefSeq" id="WP_119883617.1">
    <property type="nucleotide sequence ID" value="NZ_CP032418.1"/>
</dbReference>
<dbReference type="EMBL" id="CP032418">
    <property type="protein sequence ID" value="AYC29879.1"/>
    <property type="molecule type" value="Genomic_DNA"/>
</dbReference>
<dbReference type="OrthoDB" id="154553at2"/>
<dbReference type="PIRSF" id="PIRSF012562">
    <property type="entry name" value="UCP012562"/>
    <property type="match status" value="1"/>
</dbReference>
<protein>
    <submittedName>
        <fullName evidence="1">DUF1444 family protein</fullName>
    </submittedName>
</protein>
<evidence type="ECO:0000313" key="1">
    <source>
        <dbReference type="EMBL" id="AYC29879.1"/>
    </source>
</evidence>
<dbReference type="KEGG" id="paek:D3873_08215"/>
<organism evidence="1 2">
    <name type="scientific">Paenisporosarcina cavernae</name>
    <dbReference type="NCBI Taxonomy" id="2320858"/>
    <lineage>
        <taxon>Bacteria</taxon>
        <taxon>Bacillati</taxon>
        <taxon>Bacillota</taxon>
        <taxon>Bacilli</taxon>
        <taxon>Bacillales</taxon>
        <taxon>Caryophanaceae</taxon>
        <taxon>Paenisporosarcina</taxon>
    </lineage>
</organism>
<dbReference type="Proteomes" id="UP000265725">
    <property type="component" value="Chromosome"/>
</dbReference>
<reference evidence="2" key="1">
    <citation type="submission" date="2018-09" db="EMBL/GenBank/DDBJ databases">
        <authorList>
            <person name="Zhu H."/>
        </authorList>
    </citation>
    <scope>NUCLEOTIDE SEQUENCE [LARGE SCALE GENOMIC DNA]</scope>
    <source>
        <strain evidence="2">K2R23-3</strain>
    </source>
</reference>
<evidence type="ECO:0000313" key="2">
    <source>
        <dbReference type="Proteomes" id="UP000265725"/>
    </source>
</evidence>
<sequence length="270" mass="31170">MKPLELIEMLKTKLPESTWEYDYNREQNSLKITRRTLKKGITISIGSLIAKYELNADKAIDEVVYLVEQTFLAMEKEQKGIQASLDQVYPIIRSTSFPKVSKGNQEFLTEEHTAETRIFYALDLGNTYRLLDVEMVKQLGWSNDQVKESARFQVKKLPVDTKMDIVSDNVFYFLNHNDGYDASRLLNEKFLEDMSIQIQGDMTLSVPHQDVLIIGDIRNEMGYDILAQMTMHFFTTGKVPITSLSFVYENGELEPIFILAKTKPDKEKDK</sequence>
<dbReference type="NCBIfam" id="NF010189">
    <property type="entry name" value="PRK13668.1"/>
    <property type="match status" value="1"/>
</dbReference>
<accession>A0A385YSU6</accession>